<dbReference type="PRINTS" id="PR00700">
    <property type="entry name" value="PRTYPHPHTASE"/>
</dbReference>
<feature type="domain" description="Tyrosine specific protein phosphatases" evidence="3">
    <location>
        <begin position="293"/>
        <end position="366"/>
    </location>
</feature>
<dbReference type="PANTHER" id="PTHR46163:SF14">
    <property type="entry name" value="TYROSINE-PROTEIN PHOSPHATASE DOMAIN-CONTAINING PROTEIN"/>
    <property type="match status" value="1"/>
</dbReference>
<dbReference type="InterPro" id="IPR000387">
    <property type="entry name" value="Tyr_Pase_dom"/>
</dbReference>
<evidence type="ECO:0000313" key="4">
    <source>
        <dbReference type="EMBL" id="CAB3397794.1"/>
    </source>
</evidence>
<dbReference type="InterPro" id="IPR052782">
    <property type="entry name" value="Oocyte-zygote_transition_reg"/>
</dbReference>
<feature type="compositionally biased region" description="Basic and acidic residues" evidence="1">
    <location>
        <begin position="405"/>
        <end position="416"/>
    </location>
</feature>
<dbReference type="SUPFAM" id="SSF52799">
    <property type="entry name" value="(Phosphotyrosine protein) phosphatases II"/>
    <property type="match status" value="1"/>
</dbReference>
<dbReference type="InterPro" id="IPR003595">
    <property type="entry name" value="Tyr_Pase_cat"/>
</dbReference>
<dbReference type="InterPro" id="IPR029021">
    <property type="entry name" value="Prot-tyrosine_phosphatase-like"/>
</dbReference>
<feature type="compositionally biased region" description="Acidic residues" evidence="1">
    <location>
        <begin position="29"/>
        <end position="39"/>
    </location>
</feature>
<evidence type="ECO:0000256" key="1">
    <source>
        <dbReference type="SAM" id="MobiDB-lite"/>
    </source>
</evidence>
<evidence type="ECO:0008006" key="6">
    <source>
        <dbReference type="Google" id="ProtNLM"/>
    </source>
</evidence>
<evidence type="ECO:0000313" key="5">
    <source>
        <dbReference type="Proteomes" id="UP000494206"/>
    </source>
</evidence>
<organism evidence="4 5">
    <name type="scientific">Caenorhabditis bovis</name>
    <dbReference type="NCBI Taxonomy" id="2654633"/>
    <lineage>
        <taxon>Eukaryota</taxon>
        <taxon>Metazoa</taxon>
        <taxon>Ecdysozoa</taxon>
        <taxon>Nematoda</taxon>
        <taxon>Chromadorea</taxon>
        <taxon>Rhabditida</taxon>
        <taxon>Rhabditina</taxon>
        <taxon>Rhabditomorpha</taxon>
        <taxon>Rhabditoidea</taxon>
        <taxon>Rhabditidae</taxon>
        <taxon>Peloderinae</taxon>
        <taxon>Caenorhabditis</taxon>
    </lineage>
</organism>
<feature type="region of interest" description="Disordered" evidence="1">
    <location>
        <begin position="20"/>
        <end position="39"/>
    </location>
</feature>
<comment type="caution">
    <text evidence="4">The sequence shown here is derived from an EMBL/GenBank/DDBJ whole genome shotgun (WGS) entry which is preliminary data.</text>
</comment>
<dbReference type="Proteomes" id="UP000494206">
    <property type="component" value="Unassembled WGS sequence"/>
</dbReference>
<gene>
    <name evidence="4" type="ORF">CBOVIS_LOCUS1154</name>
</gene>
<feature type="region of interest" description="Disordered" evidence="1">
    <location>
        <begin position="388"/>
        <end position="416"/>
    </location>
</feature>
<dbReference type="PROSITE" id="PS50055">
    <property type="entry name" value="TYR_PHOSPHATASE_PTP"/>
    <property type="match status" value="1"/>
</dbReference>
<dbReference type="SMART" id="SM00194">
    <property type="entry name" value="PTPc"/>
    <property type="match status" value="1"/>
</dbReference>
<accession>A0A8S1EE46</accession>
<keyword evidence="5" id="KW-1185">Reference proteome</keyword>
<feature type="domain" description="Tyrosine-protein phosphatase" evidence="2">
    <location>
        <begin position="105"/>
        <end position="375"/>
    </location>
</feature>
<evidence type="ECO:0000259" key="3">
    <source>
        <dbReference type="PROSITE" id="PS50056"/>
    </source>
</evidence>
<dbReference type="EMBL" id="CADEPM010000001">
    <property type="protein sequence ID" value="CAB3397794.1"/>
    <property type="molecule type" value="Genomic_DNA"/>
</dbReference>
<dbReference type="OrthoDB" id="5843582at2759"/>
<feature type="compositionally biased region" description="Basic residues" evidence="1">
    <location>
        <begin position="395"/>
        <end position="404"/>
    </location>
</feature>
<evidence type="ECO:0000259" key="2">
    <source>
        <dbReference type="PROSITE" id="PS50055"/>
    </source>
</evidence>
<dbReference type="AlphaFoldDB" id="A0A8S1EE46"/>
<dbReference type="GO" id="GO:0004725">
    <property type="term" value="F:protein tyrosine phosphatase activity"/>
    <property type="evidence" value="ECO:0007669"/>
    <property type="project" value="InterPro"/>
</dbReference>
<dbReference type="Gene3D" id="3.90.190.10">
    <property type="entry name" value="Protein tyrosine phosphatase superfamily"/>
    <property type="match status" value="1"/>
</dbReference>
<name>A0A8S1EE46_9PELO</name>
<proteinExistence type="predicted"/>
<dbReference type="Pfam" id="PF00102">
    <property type="entry name" value="Y_phosphatase"/>
    <property type="match status" value="2"/>
</dbReference>
<dbReference type="CDD" id="cd00047">
    <property type="entry name" value="PTPc"/>
    <property type="match status" value="1"/>
</dbReference>
<dbReference type="SMART" id="SM00404">
    <property type="entry name" value="PTPc_motif"/>
    <property type="match status" value="1"/>
</dbReference>
<sequence>MGAEIDKKASSFIQFVETEGFEDQLSSSADEEEEVESDTDFLDELDRMFGGEEAKKADEEKEFISPVDALGAIANEGENLLADMHKAALVHPATFDDFLNEMPLNRAPHLVCFDHTRVHIKDNFGDSDYIHASYVDGYSLKAHYIFAQAPFNKNTEDQFWRMVLGEKPAMILVFGDVVESHAKKDDFCYEIGQNGFEKAYFREYGVDRWEDVESKTHIGKIFWPSEMSDRKCFAKNDHITVSNVGVHRETHIDVNMLNIEEARMKPSSTTLIHFKDWTDETPLPEYLADMRAQVKIHMIRAQKKPSAFNGPMLLVCPTGVSRCGAYAVLDIVLQRLAEEHTVGIKESIMAIKSQRYGSFRNLQHYKTIREIVLRNAISSGVVHDTAIGDKAPSVRPKKKRTKKKPLTEALKKRMGK</sequence>
<dbReference type="InterPro" id="IPR000242">
    <property type="entry name" value="PTP_cat"/>
</dbReference>
<reference evidence="4 5" key="1">
    <citation type="submission" date="2020-04" db="EMBL/GenBank/DDBJ databases">
        <authorList>
            <person name="Laetsch R D."/>
            <person name="Stevens L."/>
            <person name="Kumar S."/>
            <person name="Blaxter L. M."/>
        </authorList>
    </citation>
    <scope>NUCLEOTIDE SEQUENCE [LARGE SCALE GENOMIC DNA]</scope>
</reference>
<dbReference type="PANTHER" id="PTHR46163">
    <property type="entry name" value="TYROSINE-PROTEIN PHOSPHATASE-RELATED"/>
    <property type="match status" value="1"/>
</dbReference>
<dbReference type="PROSITE" id="PS50056">
    <property type="entry name" value="TYR_PHOSPHATASE_2"/>
    <property type="match status" value="1"/>
</dbReference>
<protein>
    <recommendedName>
        <fullName evidence="6">Tyrosine-protein phosphatase domain-containing protein</fullName>
    </recommendedName>
</protein>